<evidence type="ECO:0000313" key="1">
    <source>
        <dbReference type="EMBL" id="RNM33500.1"/>
    </source>
</evidence>
<comment type="caution">
    <text evidence="1">The sequence shown here is derived from an EMBL/GenBank/DDBJ whole genome shotgun (WGS) entry which is preliminary data.</text>
</comment>
<dbReference type="Proteomes" id="UP000271472">
    <property type="component" value="Unassembled WGS sequence"/>
</dbReference>
<dbReference type="EMBL" id="QIBZ01000016">
    <property type="protein sequence ID" value="RNM33500.1"/>
    <property type="molecule type" value="Genomic_DNA"/>
</dbReference>
<protein>
    <submittedName>
        <fullName evidence="1">Uncharacterized protein</fullName>
    </submittedName>
</protein>
<proteinExistence type="predicted"/>
<sequence length="61" mass="7028">MAASSSGDFVMHQMQLRRQRRFCDGDVFRNSGVVFHNGDVFRDGDIFRDDGIFRNAGVFRI</sequence>
<accession>A0A3N0IAE2</accession>
<keyword evidence="2" id="KW-1185">Reference proteome</keyword>
<name>A0A3N0IAE2_9ACTN</name>
<evidence type="ECO:0000313" key="2">
    <source>
        <dbReference type="Proteomes" id="UP000271472"/>
    </source>
</evidence>
<reference evidence="2" key="1">
    <citation type="submission" date="2018-05" db="EMBL/GenBank/DDBJ databases">
        <title>Genome Sequencing of selected type strains of the family Eggerthellaceae.</title>
        <authorList>
            <person name="Danylec N."/>
            <person name="Stoll D.A."/>
            <person name="Doetsch A."/>
            <person name="Huch M."/>
        </authorList>
    </citation>
    <scope>NUCLEOTIDE SEQUENCE [LARGE SCALE GENOMIC DNA]</scope>
    <source>
        <strain evidence="2">DSM 22006</strain>
    </source>
</reference>
<organism evidence="1 2">
    <name type="scientific">Slackia isoflavoniconvertens</name>
    <dbReference type="NCBI Taxonomy" id="572010"/>
    <lineage>
        <taxon>Bacteria</taxon>
        <taxon>Bacillati</taxon>
        <taxon>Actinomycetota</taxon>
        <taxon>Coriobacteriia</taxon>
        <taxon>Eggerthellales</taxon>
        <taxon>Eggerthellaceae</taxon>
        <taxon>Slackia</taxon>
    </lineage>
</organism>
<dbReference type="AlphaFoldDB" id="A0A3N0IAE2"/>
<gene>
    <name evidence="1" type="ORF">DMP05_08120</name>
</gene>